<dbReference type="EMBL" id="VCPC01000003">
    <property type="protein sequence ID" value="TMV11318.1"/>
    <property type="molecule type" value="Genomic_DNA"/>
</dbReference>
<keyword evidence="2" id="KW-1185">Reference proteome</keyword>
<dbReference type="Pfam" id="PF11294">
    <property type="entry name" value="DUF3095"/>
    <property type="match status" value="1"/>
</dbReference>
<evidence type="ECO:0000313" key="2">
    <source>
        <dbReference type="Proteomes" id="UP001191082"/>
    </source>
</evidence>
<protein>
    <submittedName>
        <fullName evidence="1">DUF3095 domain-containing protein</fullName>
    </submittedName>
</protein>
<dbReference type="InterPro" id="IPR021445">
    <property type="entry name" value="DUF3095"/>
</dbReference>
<dbReference type="RefSeq" id="WP_138864384.1">
    <property type="nucleotide sequence ID" value="NZ_VCPC01000003.1"/>
</dbReference>
<dbReference type="Proteomes" id="UP001191082">
    <property type="component" value="Unassembled WGS sequence"/>
</dbReference>
<reference evidence="1 2" key="1">
    <citation type="submission" date="2019-05" db="EMBL/GenBank/DDBJ databases">
        <title>Marivita sp. nov. isolated from sea sediment.</title>
        <authorList>
            <person name="Kim W."/>
        </authorList>
    </citation>
    <scope>NUCLEOTIDE SEQUENCE [LARGE SCALE GENOMIC DNA]</scope>
    <source>
        <strain evidence="1 2">CAU 1492</strain>
    </source>
</reference>
<gene>
    <name evidence="1" type="ORF">FGK64_13575</name>
</gene>
<organism evidence="1 2">
    <name type="scientific">Arenibacterium halophilum</name>
    <dbReference type="NCBI Taxonomy" id="2583821"/>
    <lineage>
        <taxon>Bacteria</taxon>
        <taxon>Pseudomonadati</taxon>
        <taxon>Pseudomonadota</taxon>
        <taxon>Alphaproteobacteria</taxon>
        <taxon>Rhodobacterales</taxon>
        <taxon>Paracoccaceae</taxon>
        <taxon>Arenibacterium</taxon>
    </lineage>
</organism>
<name>A0ABY2X6A0_9RHOB</name>
<proteinExistence type="predicted"/>
<accession>A0ABY2X6A0</accession>
<comment type="caution">
    <text evidence="1">The sequence shown here is derived from an EMBL/GenBank/DDBJ whole genome shotgun (WGS) entry which is preliminary data.</text>
</comment>
<sequence>MNTRDFYDALPRLTAFDDLIEGGSYTPLPDDWSVGVADIVGSTQEIARGGYKTVNMVGAAVISAQINTIGPAPFPYVFGGDGAGFACPPHLAAQAAGALAAVRTWAQEEFGLTLRTAILPVRDIRAAGFDVTVARYQASPDVDYAMFAGGGITWAETQMKAGRLDLPAAPPGARPDLNGLSCRWSHMPARNGSIVSLVILPVPGAPPAEFARVAERVLGIVHHLDRDGHPVPEQGAGVRWPTKGLEQEARALRDGGPLWLRRIKLLGETLFAWAVLRSGVRLGNFDPAQYRRAVGRNADFRKFDDGLKMTLDCDAATLAQLRATLSEARAEGTIDFGLFEQDEAMMTCIVPSVSRDDHVHFIDGASGGYARAAAMIGPRAHRPDQAKLP</sequence>
<evidence type="ECO:0000313" key="1">
    <source>
        <dbReference type="EMBL" id="TMV11318.1"/>
    </source>
</evidence>